<dbReference type="SUPFAM" id="SSF52540">
    <property type="entry name" value="P-loop containing nucleoside triphosphate hydrolases"/>
    <property type="match status" value="1"/>
</dbReference>
<protein>
    <submittedName>
        <fullName evidence="11">ABC transporter G family member 22</fullName>
    </submittedName>
</protein>
<organism evidence="11 12">
    <name type="scientific">Symbiodinium microadriaticum</name>
    <name type="common">Dinoflagellate</name>
    <name type="synonym">Zooxanthella microadriatica</name>
    <dbReference type="NCBI Taxonomy" id="2951"/>
    <lineage>
        <taxon>Eukaryota</taxon>
        <taxon>Sar</taxon>
        <taxon>Alveolata</taxon>
        <taxon>Dinophyceae</taxon>
        <taxon>Suessiales</taxon>
        <taxon>Symbiodiniaceae</taxon>
        <taxon>Symbiodinium</taxon>
    </lineage>
</organism>
<evidence type="ECO:0000256" key="4">
    <source>
        <dbReference type="ARBA" id="ARBA00022741"/>
    </source>
</evidence>
<evidence type="ECO:0000313" key="12">
    <source>
        <dbReference type="Proteomes" id="UP000186817"/>
    </source>
</evidence>
<dbReference type="InterPro" id="IPR027417">
    <property type="entry name" value="P-loop_NTPase"/>
</dbReference>
<evidence type="ECO:0000256" key="1">
    <source>
        <dbReference type="ARBA" id="ARBA00004141"/>
    </source>
</evidence>
<dbReference type="SMART" id="SM00382">
    <property type="entry name" value="AAA"/>
    <property type="match status" value="1"/>
</dbReference>
<evidence type="ECO:0000256" key="6">
    <source>
        <dbReference type="ARBA" id="ARBA00022989"/>
    </source>
</evidence>
<evidence type="ECO:0000313" key="11">
    <source>
        <dbReference type="EMBL" id="OLP83141.1"/>
    </source>
</evidence>
<keyword evidence="5" id="KW-0067">ATP-binding</keyword>
<evidence type="ECO:0000256" key="9">
    <source>
        <dbReference type="SAM" id="Phobius"/>
    </source>
</evidence>
<dbReference type="InterPro" id="IPR003439">
    <property type="entry name" value="ABC_transporter-like_ATP-bd"/>
</dbReference>
<keyword evidence="12" id="KW-1185">Reference proteome</keyword>
<dbReference type="SUPFAM" id="SSF54427">
    <property type="entry name" value="NTF2-like"/>
    <property type="match status" value="5"/>
</dbReference>
<dbReference type="InterPro" id="IPR017871">
    <property type="entry name" value="ABC_transporter-like_CS"/>
</dbReference>
<accession>A0A1Q9CJM8</accession>
<dbReference type="InterPro" id="IPR013525">
    <property type="entry name" value="ABC2_TM"/>
</dbReference>
<proteinExistence type="predicted"/>
<dbReference type="PANTHER" id="PTHR48041:SF91">
    <property type="entry name" value="ABC TRANSPORTER G FAMILY MEMBER 28"/>
    <property type="match status" value="1"/>
</dbReference>
<dbReference type="CDD" id="cd03213">
    <property type="entry name" value="ABCG_EPDR"/>
    <property type="match status" value="1"/>
</dbReference>
<feature type="transmembrane region" description="Helical" evidence="9">
    <location>
        <begin position="1936"/>
        <end position="1961"/>
    </location>
</feature>
<evidence type="ECO:0000256" key="3">
    <source>
        <dbReference type="ARBA" id="ARBA00022692"/>
    </source>
</evidence>
<dbReference type="Gene3D" id="1.20.920.30">
    <property type="match status" value="2"/>
</dbReference>
<dbReference type="Proteomes" id="UP000186817">
    <property type="component" value="Unassembled WGS sequence"/>
</dbReference>
<dbReference type="GO" id="GO:0140359">
    <property type="term" value="F:ABC-type transporter activity"/>
    <property type="evidence" value="ECO:0007669"/>
    <property type="project" value="InterPro"/>
</dbReference>
<dbReference type="GO" id="GO:0016887">
    <property type="term" value="F:ATP hydrolysis activity"/>
    <property type="evidence" value="ECO:0007669"/>
    <property type="project" value="InterPro"/>
</dbReference>
<sequence length="2112" mass="228218">MIGYLHVVHLLIEHGADKVVQIGSAQVGTQLLGDVRNLITLAAMRCIMRTFTAVPKADEQCVEIMSKGQLWALLAQLTSTIAPSCHHMVVALDNDGLVDPKDMNGLLGEIGEQLASRQCATGSHVAAAVKMLFQAIESGKIPFLEQHMSNVPEFLHKQTFDQSAAIAALSALAMSGNLDSGGGLALMLESLQRQIALVQGSQVPERQVASFVRRAVVTACESLEPIVSVQKLHVHEQAKKRAKVNPVEELIQALIELPQDGIQSQAHTFGRILRLLAGSSALSDLKNTLGDETPLKVKLCQRCGPAALLSPMVARQVNRFLDLLLHSDLKSDNLACALQQKIQDATEEPEFLDLLLMRPPTAARLSEIRSQKSFDLSKILDEIDKFEFVKTLQHAQTTEAAVGGESSVREGYSSCTTRAQSTSCQALNDLLPTPAKSHYLFNLRDIWKVFLGLCSLSSKKSNNPLTVEVHQAQKAWSDAIVGISKIYLEKGDYVSAAAKAAGELYGYGHCDVLFKPTKAKDVQFRPMAPQAMSYFVGCNAVQNGISEDGGFAINGGKGWSSVVFDNHQIDLSGKVAIAMGNYYFTSAADGSKTKVEYTFGYKKNADGKVRIFLHHSSVPFSAGAASGGATAISEGEVRAAQAAWANAIKTISKTYLDGGDYVAAAGKAAGELYGYGHSKVLFKPTKAKDVQFRPMATQAMSYFVGCKAVDDGIPEDGGFAINGGKGWSDVVFDNHQIELSADTATAMGNYYFTSAADGSKTMVEYTFGYKKNADGKVRIFLHHSSVPFSPPGAIKAAALSEDDVRAAQAAWANAIKTISKTYLDGGDYVAAAGKAAGELYGYGHTKVLFKPTKAKDVQFRPMAAQAMSYFVGCKAVDDGIPEDGGFAINGGKGWSDVVFDNHEIDVDGNSAIAMGNYFFTSAADGSKTKVEYTFGYKKNADGKVRIFLHHSSVPFSPAPAAPAAAAAPPAQLAAVSEEEVREAQAAWANAIKSISKTYLDGGDYVAAAGKAAGELYGYGHTKVLFKPTKAKDVQFRPMASQAMSYFVGCKAVDDGIPEDGGFAINGGKGWSDVVFDNHQIVADGNTATAMGNYVFTSAADGSKTKVEYTFGYKKNADGKVRIFLHHSSVPFSPPAPGAVSKEDVLSVQAAWANAIKTISKTYLDGGDFVAVAGKAAGELYGYGHSKVLFKPTKAAEAQFRPTAEDAMSYFVGRKSVTRGHSEDAGFAINGGKGWSDVVFENHEIDVDGNMALAMGNYYFTSAADGSKTKVEYTFGYRRNPDGKDSQDLQWMKTQVEGAVSQDLEQKLEVIFDKACTFQRHLEIPVERLIFASFLTQEVENRTYDEITDMQAMKQAIEEYLEDYNQVFSITMPLVMFLDACEHCARSAYMNEADCFQIEVAKGYGMTEFKVKKCLMKCGVEDKVQIFLFCDTQIVKEDFVEAINNVLNSGDVPGTLKSQVTPIAEELLRRPERLVWTRASLVGMKGQDAQGSSPEQPRDLGKLPASASSNGVAVTFNKLTYSVPVKSKERYAILKDLSGAFQPGRLTALMGPSGSGKTTLMDILAGRKSGAGQIDGEVLYGGSAAAAGVLKHLCGYVEQFDTLLGELTVDQMLMYTAEMKLPRSLQKADKRKRVDSVISQLRLEKCRNTVIGNVLRRGISGGQAKRVNVALSLISQPLVVFLDEPTSGLDSKMANEVCSILKELGKEGYTIVATIHSPTSYAFSLFDDLMMLQAGGAMVYAGQVADVKSHFVHCGYPFPEEQGYSLPDWLVDTTSGATGSLTDADGAEDGAAATADFSQLWLKSPASEAYSKDLNETFAKLKAEPLSLKTLPTSGPGQLHALKTLLSYRMSTHYRDGEFLGPRFGDKIFMALLTLSLYWGIGSKSDAQSIQSTSALLFFVCALCGFGAAAYVPSLTLERALFYRERADGLYTGLTYYVYKFIEEAVLCVITSLVFTISVFYSMDLQGSLAIFTAAYFLTAMVGIVLAYAVAAVSPTMEAANALLPTYVTTCLYFGGLFITFNKIPVGWYWYSWTSFMRYSWAVLMLNQFKDSDLGKLQVAFEDGQPVTILEFYGMDEGIMADTGAIVGILVGLLFFFATLGALAVTFISHVKR</sequence>
<dbReference type="Pfam" id="PF01061">
    <property type="entry name" value="ABC2_membrane"/>
    <property type="match status" value="1"/>
</dbReference>
<dbReference type="Gene3D" id="3.10.450.50">
    <property type="match status" value="5"/>
</dbReference>
<dbReference type="GO" id="GO:0016020">
    <property type="term" value="C:membrane"/>
    <property type="evidence" value="ECO:0007669"/>
    <property type="project" value="UniProtKB-SubCell"/>
</dbReference>
<gene>
    <name evidence="11" type="primary">abcG22</name>
    <name evidence="11" type="ORF">AK812_SmicGene36130</name>
</gene>
<feature type="transmembrane region" description="Helical" evidence="9">
    <location>
        <begin position="2001"/>
        <end position="2020"/>
    </location>
</feature>
<keyword evidence="4" id="KW-0547">Nucleotide-binding</keyword>
<dbReference type="Pfam" id="PF00005">
    <property type="entry name" value="ABC_tran"/>
    <property type="match status" value="1"/>
</dbReference>
<dbReference type="PROSITE" id="PS00211">
    <property type="entry name" value="ABC_TRANSPORTER_1"/>
    <property type="match status" value="1"/>
</dbReference>
<feature type="domain" description="ABC transporter" evidence="10">
    <location>
        <begin position="1513"/>
        <end position="1758"/>
    </location>
</feature>
<dbReference type="OrthoDB" id="184675at2759"/>
<dbReference type="InterPro" id="IPR050352">
    <property type="entry name" value="ABCG_transporters"/>
</dbReference>
<dbReference type="InterPro" id="IPR024317">
    <property type="entry name" value="Dynein_heavy_chain_D4_dom"/>
</dbReference>
<evidence type="ECO:0000256" key="7">
    <source>
        <dbReference type="ARBA" id="ARBA00023136"/>
    </source>
</evidence>
<dbReference type="PANTHER" id="PTHR48041">
    <property type="entry name" value="ABC TRANSPORTER G FAMILY MEMBER 28"/>
    <property type="match status" value="1"/>
</dbReference>
<comment type="caution">
    <text evidence="11">The sequence shown here is derived from an EMBL/GenBank/DDBJ whole genome shotgun (WGS) entry which is preliminary data.</text>
</comment>
<evidence type="ECO:0000256" key="8">
    <source>
        <dbReference type="SAM" id="MobiDB-lite"/>
    </source>
</evidence>
<keyword evidence="3 9" id="KW-0812">Transmembrane</keyword>
<dbReference type="InterPro" id="IPR043926">
    <property type="entry name" value="ABCG_dom"/>
</dbReference>
<feature type="transmembrane region" description="Helical" evidence="9">
    <location>
        <begin position="2084"/>
        <end position="2107"/>
    </location>
</feature>
<name>A0A1Q9CJM8_SYMMI</name>
<reference evidence="11 12" key="1">
    <citation type="submission" date="2016-02" db="EMBL/GenBank/DDBJ databases">
        <title>Genome analysis of coral dinoflagellate symbionts highlights evolutionary adaptations to a symbiotic lifestyle.</title>
        <authorList>
            <person name="Aranda M."/>
            <person name="Li Y."/>
            <person name="Liew Y.J."/>
            <person name="Baumgarten S."/>
            <person name="Simakov O."/>
            <person name="Wilson M."/>
            <person name="Piel J."/>
            <person name="Ashoor H."/>
            <person name="Bougouffa S."/>
            <person name="Bajic V.B."/>
            <person name="Ryu T."/>
            <person name="Ravasi T."/>
            <person name="Bayer T."/>
            <person name="Micklem G."/>
            <person name="Kim H."/>
            <person name="Bhak J."/>
            <person name="Lajeunesse T.C."/>
            <person name="Voolstra C.R."/>
        </authorList>
    </citation>
    <scope>NUCLEOTIDE SEQUENCE [LARGE SCALE GENOMIC DNA]</scope>
    <source>
        <strain evidence="11 12">CCMP2467</strain>
    </source>
</reference>
<evidence type="ECO:0000259" key="10">
    <source>
        <dbReference type="PROSITE" id="PS50893"/>
    </source>
</evidence>
<dbReference type="EMBL" id="LSRX01001138">
    <property type="protein sequence ID" value="OLP83141.1"/>
    <property type="molecule type" value="Genomic_DNA"/>
</dbReference>
<dbReference type="GO" id="GO:0005524">
    <property type="term" value="F:ATP binding"/>
    <property type="evidence" value="ECO:0007669"/>
    <property type="project" value="UniProtKB-KW"/>
</dbReference>
<keyword evidence="7 9" id="KW-0472">Membrane</keyword>
<keyword evidence="2" id="KW-0813">Transport</keyword>
<feature type="transmembrane region" description="Helical" evidence="9">
    <location>
        <begin position="1968"/>
        <end position="1989"/>
    </location>
</feature>
<comment type="subcellular location">
    <subcellularLocation>
        <location evidence="1">Membrane</location>
        <topology evidence="1">Multi-pass membrane protein</topology>
    </subcellularLocation>
</comment>
<feature type="region of interest" description="Disordered" evidence="8">
    <location>
        <begin position="1484"/>
        <end position="1506"/>
    </location>
</feature>
<evidence type="ECO:0000256" key="2">
    <source>
        <dbReference type="ARBA" id="ARBA00022448"/>
    </source>
</evidence>
<evidence type="ECO:0000256" key="5">
    <source>
        <dbReference type="ARBA" id="ARBA00022840"/>
    </source>
</evidence>
<dbReference type="InterPro" id="IPR003593">
    <property type="entry name" value="AAA+_ATPase"/>
</dbReference>
<keyword evidence="6 9" id="KW-1133">Transmembrane helix</keyword>
<dbReference type="InterPro" id="IPR032710">
    <property type="entry name" value="NTF2-like_dom_sf"/>
</dbReference>
<dbReference type="Pfam" id="PF12780">
    <property type="entry name" value="AAA_8"/>
    <property type="match status" value="1"/>
</dbReference>
<feature type="transmembrane region" description="Helical" evidence="9">
    <location>
        <begin position="1892"/>
        <end position="1916"/>
    </location>
</feature>
<dbReference type="Pfam" id="PF19055">
    <property type="entry name" value="ABC2_membrane_7"/>
    <property type="match status" value="1"/>
</dbReference>
<dbReference type="Gene3D" id="3.40.50.300">
    <property type="entry name" value="P-loop containing nucleotide triphosphate hydrolases"/>
    <property type="match status" value="2"/>
</dbReference>
<dbReference type="PROSITE" id="PS50893">
    <property type="entry name" value="ABC_TRANSPORTER_2"/>
    <property type="match status" value="1"/>
</dbReference>